<organism evidence="2">
    <name type="scientific">Streptomyces haneummycinicus</name>
    <dbReference type="NCBI Taxonomy" id="3074435"/>
    <lineage>
        <taxon>Bacteria</taxon>
        <taxon>Bacillati</taxon>
        <taxon>Actinomycetota</taxon>
        <taxon>Actinomycetes</taxon>
        <taxon>Kitasatosporales</taxon>
        <taxon>Streptomycetaceae</taxon>
        <taxon>Streptomyces</taxon>
    </lineage>
</organism>
<gene>
    <name evidence="2" type="ORF">SHKM778_46860</name>
</gene>
<dbReference type="EMBL" id="AP035768">
    <property type="protein sequence ID" value="BFO18298.1"/>
    <property type="molecule type" value="Genomic_DNA"/>
</dbReference>
<reference evidence="2" key="2">
    <citation type="submission" date="2024-07" db="EMBL/GenBank/DDBJ databases">
        <title>Streptomyces haneummycinica sp. nov., a new antibiotic-producing actinobacterium isolated from marine sediment.</title>
        <authorList>
            <person name="Uemura M."/>
            <person name="Hamada M."/>
            <person name="Hirano S."/>
            <person name="Kobayashi K."/>
            <person name="Ohshiro T."/>
            <person name="Kobayashi T."/>
            <person name="Terahara T."/>
        </authorList>
    </citation>
    <scope>NUCLEOTIDE SEQUENCE</scope>
    <source>
        <strain evidence="2">KM77-8</strain>
    </source>
</reference>
<name>A0AAT9HLI6_9ACTN</name>
<protein>
    <submittedName>
        <fullName evidence="2">Uncharacterized protein</fullName>
    </submittedName>
</protein>
<proteinExistence type="predicted"/>
<feature type="region of interest" description="Disordered" evidence="1">
    <location>
        <begin position="30"/>
        <end position="73"/>
    </location>
</feature>
<sequence>MDVHVLARQAQGVAGTFGDDDARRIAGRSVGFEGAAQRGDERTQSAKGAGRRIGPQVIDQGVGGDHPCLGGDEPAEYLTVAGSAQVNRAAVVTEGPHHTEHVDSHAPILRAGAGCAQPY</sequence>
<evidence type="ECO:0000313" key="2">
    <source>
        <dbReference type="EMBL" id="BFO18298.1"/>
    </source>
</evidence>
<dbReference type="AlphaFoldDB" id="A0AAT9HLI6"/>
<reference evidence="2" key="1">
    <citation type="submission" date="2024-06" db="EMBL/GenBank/DDBJ databases">
        <authorList>
            <consortium name="consrtm"/>
            <person name="Uemura M."/>
            <person name="Terahara T."/>
        </authorList>
    </citation>
    <scope>NUCLEOTIDE SEQUENCE</scope>
    <source>
        <strain evidence="2">KM77-8</strain>
    </source>
</reference>
<evidence type="ECO:0000256" key="1">
    <source>
        <dbReference type="SAM" id="MobiDB-lite"/>
    </source>
</evidence>
<accession>A0AAT9HLI6</accession>